<dbReference type="CDD" id="cd00038">
    <property type="entry name" value="CAP_ED"/>
    <property type="match status" value="1"/>
</dbReference>
<sequence>MRSLPDSPYVSILSDLDQESLKHLSIRHYKPKGTIVSVYSLSDMNLFLLLEGLCVVTSVGLSSDLWCSTPYYVMPGEFFGLIELISPTPMKRQASITAKTPVTLLSIDGQELLRWQTARPKLYNAIISQIIQKHYMNRDMLTHFSSSSSDAAGAQYLSYLYQIYKKACHRPDYTGPVRIWETHQEIGTAIVKNVRSVDRMISSFKKEGLVSVSRGKLYIDADQARRLSTYGL</sequence>
<evidence type="ECO:0000313" key="3">
    <source>
        <dbReference type="Proteomes" id="UP000824101"/>
    </source>
</evidence>
<dbReference type="InterPro" id="IPR036390">
    <property type="entry name" value="WH_DNA-bd_sf"/>
</dbReference>
<dbReference type="SUPFAM" id="SSF51206">
    <property type="entry name" value="cAMP-binding domain-like"/>
    <property type="match status" value="1"/>
</dbReference>
<protein>
    <submittedName>
        <fullName evidence="2">Crp/Fnr family transcriptional regulator</fullName>
    </submittedName>
</protein>
<accession>A0A9D2GHI3</accession>
<dbReference type="Pfam" id="PF00027">
    <property type="entry name" value="cNMP_binding"/>
    <property type="match status" value="1"/>
</dbReference>
<evidence type="ECO:0000313" key="2">
    <source>
        <dbReference type="EMBL" id="HIZ78811.1"/>
    </source>
</evidence>
<dbReference type="AlphaFoldDB" id="A0A9D2GHI3"/>
<dbReference type="InterPro" id="IPR014710">
    <property type="entry name" value="RmlC-like_jellyroll"/>
</dbReference>
<reference evidence="2" key="1">
    <citation type="journal article" date="2021" name="PeerJ">
        <title>Extensive microbial diversity within the chicken gut microbiome revealed by metagenomics and culture.</title>
        <authorList>
            <person name="Gilroy R."/>
            <person name="Ravi A."/>
            <person name="Getino M."/>
            <person name="Pursley I."/>
            <person name="Horton D.L."/>
            <person name="Alikhan N.F."/>
            <person name="Baker D."/>
            <person name="Gharbi K."/>
            <person name="Hall N."/>
            <person name="Watson M."/>
            <person name="Adriaenssens E.M."/>
            <person name="Foster-Nyarko E."/>
            <person name="Jarju S."/>
            <person name="Secka A."/>
            <person name="Antonio M."/>
            <person name="Oren A."/>
            <person name="Chaudhuri R.R."/>
            <person name="La Ragione R."/>
            <person name="Hildebrand F."/>
            <person name="Pallen M.J."/>
        </authorList>
    </citation>
    <scope>NUCLEOTIDE SEQUENCE</scope>
    <source>
        <strain evidence="2">ChiBcec1-1093</strain>
    </source>
</reference>
<evidence type="ECO:0000259" key="1">
    <source>
        <dbReference type="PROSITE" id="PS50042"/>
    </source>
</evidence>
<dbReference type="InterPro" id="IPR036388">
    <property type="entry name" value="WH-like_DNA-bd_sf"/>
</dbReference>
<dbReference type="InterPro" id="IPR000595">
    <property type="entry name" value="cNMP-bd_dom"/>
</dbReference>
<dbReference type="InterPro" id="IPR018490">
    <property type="entry name" value="cNMP-bd_dom_sf"/>
</dbReference>
<name>A0A9D2GHI3_9FIRM</name>
<reference evidence="2" key="2">
    <citation type="submission" date="2021-04" db="EMBL/GenBank/DDBJ databases">
        <authorList>
            <person name="Gilroy R."/>
        </authorList>
    </citation>
    <scope>NUCLEOTIDE SEQUENCE</scope>
    <source>
        <strain evidence="2">ChiBcec1-1093</strain>
    </source>
</reference>
<dbReference type="Gene3D" id="2.60.120.10">
    <property type="entry name" value="Jelly Rolls"/>
    <property type="match status" value="1"/>
</dbReference>
<organism evidence="2 3">
    <name type="scientific">Candidatus Lachnoclostridium stercorigallinarum</name>
    <dbReference type="NCBI Taxonomy" id="2838634"/>
    <lineage>
        <taxon>Bacteria</taxon>
        <taxon>Bacillati</taxon>
        <taxon>Bacillota</taxon>
        <taxon>Clostridia</taxon>
        <taxon>Lachnospirales</taxon>
        <taxon>Lachnospiraceae</taxon>
    </lineage>
</organism>
<comment type="caution">
    <text evidence="2">The sequence shown here is derived from an EMBL/GenBank/DDBJ whole genome shotgun (WGS) entry which is preliminary data.</text>
</comment>
<dbReference type="Gene3D" id="1.10.10.10">
    <property type="entry name" value="Winged helix-like DNA-binding domain superfamily/Winged helix DNA-binding domain"/>
    <property type="match status" value="1"/>
</dbReference>
<dbReference type="Proteomes" id="UP000824101">
    <property type="component" value="Unassembled WGS sequence"/>
</dbReference>
<feature type="domain" description="Cyclic nucleotide-binding" evidence="1">
    <location>
        <begin position="1"/>
        <end position="133"/>
    </location>
</feature>
<dbReference type="EMBL" id="DXBC01000048">
    <property type="protein sequence ID" value="HIZ78811.1"/>
    <property type="molecule type" value="Genomic_DNA"/>
</dbReference>
<dbReference type="SUPFAM" id="SSF46785">
    <property type="entry name" value="Winged helix' DNA-binding domain"/>
    <property type="match status" value="1"/>
</dbReference>
<dbReference type="PROSITE" id="PS50042">
    <property type="entry name" value="CNMP_BINDING_3"/>
    <property type="match status" value="1"/>
</dbReference>
<gene>
    <name evidence="2" type="ORF">IAA17_03390</name>
</gene>
<proteinExistence type="predicted"/>